<evidence type="ECO:0000313" key="1">
    <source>
        <dbReference type="EMBL" id="MDN7569910.1"/>
    </source>
</evidence>
<dbReference type="EMBL" id="JAUJQS010000043">
    <property type="protein sequence ID" value="MDN7569910.1"/>
    <property type="molecule type" value="Genomic_DNA"/>
</dbReference>
<accession>A0AAP4VLM1</accession>
<dbReference type="AlphaFoldDB" id="A0AAP4VLM1"/>
<dbReference type="RefSeq" id="WP_025496468.1">
    <property type="nucleotide sequence ID" value="NZ_JAUJQS010000043.1"/>
</dbReference>
<sequence length="168" mass="19057">MNTYQLAGHRKTTGWISHENDVNGVNLYGMRPVEVAAQAGDVKEFREIISHPAFDPRGARVRYFANVLRDYRHEPEDVVAYNQLLPLVVTVEQMAVVKVEELNGFKAGQRISAQDVEASPPQYYSGAIVSVWSDATAHVKWDYNLNFAAERHLVRNGRVELHHLCRLS</sequence>
<gene>
    <name evidence="1" type="ORF">QZM56_35975</name>
</gene>
<name>A0AAP4VLM1_9BURK</name>
<dbReference type="Proteomes" id="UP001172109">
    <property type="component" value="Unassembled WGS sequence"/>
</dbReference>
<comment type="caution">
    <text evidence="1">The sequence shown here is derived from an EMBL/GenBank/DDBJ whole genome shotgun (WGS) entry which is preliminary data.</text>
</comment>
<evidence type="ECO:0000313" key="2">
    <source>
        <dbReference type="Proteomes" id="UP001172109"/>
    </source>
</evidence>
<protein>
    <submittedName>
        <fullName evidence="1">Uncharacterized protein</fullName>
    </submittedName>
</protein>
<proteinExistence type="predicted"/>
<organism evidence="1 2">
    <name type="scientific">Burkholderia contaminans</name>
    <dbReference type="NCBI Taxonomy" id="488447"/>
    <lineage>
        <taxon>Bacteria</taxon>
        <taxon>Pseudomonadati</taxon>
        <taxon>Pseudomonadota</taxon>
        <taxon>Betaproteobacteria</taxon>
        <taxon>Burkholderiales</taxon>
        <taxon>Burkholderiaceae</taxon>
        <taxon>Burkholderia</taxon>
        <taxon>Burkholderia cepacia complex</taxon>
    </lineage>
</organism>
<reference evidence="1" key="1">
    <citation type="submission" date="2023-07" db="EMBL/GenBank/DDBJ databases">
        <title>A collection of bacterial strains from the Burkholderia cepacia Research Laboratory and Repository.</title>
        <authorList>
            <person name="Lipuma J."/>
            <person name="Spilker T."/>
            <person name="Caverly L."/>
        </authorList>
    </citation>
    <scope>NUCLEOTIDE SEQUENCE</scope>
    <source>
        <strain evidence="1">AU44979</strain>
    </source>
</reference>